<dbReference type="RefSeq" id="WP_026800345.1">
    <property type="nucleotide sequence ID" value="NZ_AULI01000007.1"/>
</dbReference>
<proteinExistence type="predicted"/>
<name>A0A0A5IAA4_9BACI</name>
<dbReference type="Proteomes" id="UP000030528">
    <property type="component" value="Unassembled WGS sequence"/>
</dbReference>
<sequence>MKEKAHLFLALGIAFTLAGCSQSLQPDTTMNAAETAEDTPEERTGVFMVEKEIQHLIDAHHTIHTFMTQHEEEVDGPDSLAQVPKDAYDSVLNEVYAEKAMENLWTPFYEHAETTNIYEPYYHGLPFTTVDYEDILEYETVHSDSSTYELYLSFMHYGEPVFWKFTYEADGSDWKVVDQASYSNYAEGQEELQHYLIQQEGYSQDDFNVGGYYLYPILPEEGYMWTTTLKESGFETVRNENGLSLKELITEERVIYRMYDEDNTIVDTYTVHKKSGEIEKQS</sequence>
<dbReference type="PROSITE" id="PS51257">
    <property type="entry name" value="PROKAR_LIPOPROTEIN"/>
    <property type="match status" value="1"/>
</dbReference>
<comment type="caution">
    <text evidence="1">The sequence shown here is derived from an EMBL/GenBank/DDBJ whole genome shotgun (WGS) entry which is preliminary data.</text>
</comment>
<evidence type="ECO:0000313" key="2">
    <source>
        <dbReference type="Proteomes" id="UP000030528"/>
    </source>
</evidence>
<accession>A0A0A5IAA4</accession>
<protein>
    <submittedName>
        <fullName evidence="1">Uncharacterized protein</fullName>
    </submittedName>
</protein>
<evidence type="ECO:0000313" key="1">
    <source>
        <dbReference type="EMBL" id="KGX92767.1"/>
    </source>
</evidence>
<gene>
    <name evidence="1" type="ORF">N781_14485</name>
</gene>
<dbReference type="STRING" id="1385510.GCA_000425205_01955"/>
<keyword evidence="2" id="KW-1185">Reference proteome</keyword>
<dbReference type="AlphaFoldDB" id="A0A0A5IAA4"/>
<dbReference type="EMBL" id="AVPE01000005">
    <property type="protein sequence ID" value="KGX92767.1"/>
    <property type="molecule type" value="Genomic_DNA"/>
</dbReference>
<organism evidence="1 2">
    <name type="scientific">Pontibacillus halophilus JSM 076056 = DSM 19796</name>
    <dbReference type="NCBI Taxonomy" id="1385510"/>
    <lineage>
        <taxon>Bacteria</taxon>
        <taxon>Bacillati</taxon>
        <taxon>Bacillota</taxon>
        <taxon>Bacilli</taxon>
        <taxon>Bacillales</taxon>
        <taxon>Bacillaceae</taxon>
        <taxon>Pontibacillus</taxon>
    </lineage>
</organism>
<reference evidence="1 2" key="1">
    <citation type="submission" date="2013-08" db="EMBL/GenBank/DDBJ databases">
        <authorList>
            <person name="Huang J."/>
            <person name="Wang G."/>
        </authorList>
    </citation>
    <scope>NUCLEOTIDE SEQUENCE [LARGE SCALE GENOMIC DNA]</scope>
    <source>
        <strain evidence="1 2">JSM 076056</strain>
    </source>
</reference>